<sequence>MKVLYNTDHTSDSEFLKSFRMYRPEFFRLVEPLKDNSAFKTAGFSRGATPPHADPAQVSWSVRK</sequence>
<accession>A0A225WN16</accession>
<organism evidence="2 3">
    <name type="scientific">Phytophthora megakarya</name>
    <dbReference type="NCBI Taxonomy" id="4795"/>
    <lineage>
        <taxon>Eukaryota</taxon>
        <taxon>Sar</taxon>
        <taxon>Stramenopiles</taxon>
        <taxon>Oomycota</taxon>
        <taxon>Peronosporomycetes</taxon>
        <taxon>Peronosporales</taxon>
        <taxon>Peronosporaceae</taxon>
        <taxon>Phytophthora</taxon>
    </lineage>
</organism>
<dbReference type="AlphaFoldDB" id="A0A225WN16"/>
<feature type="region of interest" description="Disordered" evidence="1">
    <location>
        <begin position="42"/>
        <end position="64"/>
    </location>
</feature>
<gene>
    <name evidence="2" type="ORF">PHMEG_0006800</name>
</gene>
<dbReference type="EMBL" id="NBNE01000501">
    <property type="protein sequence ID" value="OWZ19012.1"/>
    <property type="molecule type" value="Genomic_DNA"/>
</dbReference>
<protein>
    <submittedName>
        <fullName evidence="2">Uncharacterized protein</fullName>
    </submittedName>
</protein>
<comment type="caution">
    <text evidence="2">The sequence shown here is derived from an EMBL/GenBank/DDBJ whole genome shotgun (WGS) entry which is preliminary data.</text>
</comment>
<evidence type="ECO:0000313" key="3">
    <source>
        <dbReference type="Proteomes" id="UP000198211"/>
    </source>
</evidence>
<proteinExistence type="predicted"/>
<reference evidence="3" key="1">
    <citation type="submission" date="2017-03" db="EMBL/GenBank/DDBJ databases">
        <title>Phytopthora megakarya and P. palmivora, two closely related causual agents of cacao black pod achieved similar genome size and gene model numbers by different mechanisms.</title>
        <authorList>
            <person name="Ali S."/>
            <person name="Shao J."/>
            <person name="Larry D.J."/>
            <person name="Kronmiller B."/>
            <person name="Shen D."/>
            <person name="Strem M.D."/>
            <person name="Melnick R.L."/>
            <person name="Guiltinan M.J."/>
            <person name="Tyler B.M."/>
            <person name="Meinhardt L.W."/>
            <person name="Bailey B.A."/>
        </authorList>
    </citation>
    <scope>NUCLEOTIDE SEQUENCE [LARGE SCALE GENOMIC DNA]</scope>
    <source>
        <strain evidence="3">zdho120</strain>
    </source>
</reference>
<dbReference type="Proteomes" id="UP000198211">
    <property type="component" value="Unassembled WGS sequence"/>
</dbReference>
<keyword evidence="3" id="KW-1185">Reference proteome</keyword>
<name>A0A225WN16_9STRA</name>
<evidence type="ECO:0000256" key="1">
    <source>
        <dbReference type="SAM" id="MobiDB-lite"/>
    </source>
</evidence>
<evidence type="ECO:0000313" key="2">
    <source>
        <dbReference type="EMBL" id="OWZ19012.1"/>
    </source>
</evidence>